<accession>W2L0I2</accession>
<reference evidence="1" key="1">
    <citation type="submission" date="2013-11" db="EMBL/GenBank/DDBJ databases">
        <title>The Genome Sequence of Phytophthora parasitica CHvinca01.</title>
        <authorList>
            <consortium name="The Broad Institute Genomics Platform"/>
            <person name="Russ C."/>
            <person name="Tyler B."/>
            <person name="Panabieres F."/>
            <person name="Shan W."/>
            <person name="Tripathy S."/>
            <person name="Grunwald N."/>
            <person name="Machado M."/>
            <person name="Johnson C.S."/>
            <person name="Arredondo F."/>
            <person name="Hong C."/>
            <person name="Coffey M."/>
            <person name="Young S.K."/>
            <person name="Zeng Q."/>
            <person name="Gargeya S."/>
            <person name="Fitzgerald M."/>
            <person name="Abouelleil A."/>
            <person name="Alvarado L."/>
            <person name="Chapman S.B."/>
            <person name="Gainer-Dewar J."/>
            <person name="Goldberg J."/>
            <person name="Griggs A."/>
            <person name="Gujja S."/>
            <person name="Hansen M."/>
            <person name="Howarth C."/>
            <person name="Imamovic A."/>
            <person name="Ireland A."/>
            <person name="Larimer J."/>
            <person name="McCowan C."/>
            <person name="Murphy C."/>
            <person name="Pearson M."/>
            <person name="Poon T.W."/>
            <person name="Priest M."/>
            <person name="Roberts A."/>
            <person name="Saif S."/>
            <person name="Shea T."/>
            <person name="Sykes S."/>
            <person name="Wortman J."/>
            <person name="Nusbaum C."/>
            <person name="Birren B."/>
        </authorList>
    </citation>
    <scope>NUCLEOTIDE SEQUENCE [LARGE SCALE GENOMIC DNA]</scope>
    <source>
        <strain evidence="1">CHvinca01</strain>
    </source>
</reference>
<dbReference type="Proteomes" id="UP000054423">
    <property type="component" value="Unassembled WGS sequence"/>
</dbReference>
<dbReference type="EMBL" id="KI680211">
    <property type="protein sequence ID" value="ETL90946.1"/>
    <property type="molecule type" value="Genomic_DNA"/>
</dbReference>
<proteinExistence type="predicted"/>
<dbReference type="AlphaFoldDB" id="W2L0I2"/>
<organism evidence="1">
    <name type="scientific">Phytophthora nicotianae</name>
    <name type="common">Potato buckeye rot agent</name>
    <name type="synonym">Phytophthora parasitica</name>
    <dbReference type="NCBI Taxonomy" id="4792"/>
    <lineage>
        <taxon>Eukaryota</taxon>
        <taxon>Sar</taxon>
        <taxon>Stramenopiles</taxon>
        <taxon>Oomycota</taxon>
        <taxon>Peronosporomycetes</taxon>
        <taxon>Peronosporales</taxon>
        <taxon>Peronosporaceae</taxon>
        <taxon>Phytophthora</taxon>
    </lineage>
</organism>
<protein>
    <submittedName>
        <fullName evidence="1">Uncharacterized protein</fullName>
    </submittedName>
</protein>
<gene>
    <name evidence="1" type="ORF">L917_10463</name>
</gene>
<evidence type="ECO:0000313" key="1">
    <source>
        <dbReference type="EMBL" id="ETL90946.1"/>
    </source>
</evidence>
<name>W2L0I2_PHYNI</name>
<sequence>MVGLDPQPQCGLTQADCSYELLGKPIVTPLRLYPCNCAGIGRPRTDMVHFAISSWFPGHTPYNSRQGSAEEFSDVIVNPFASGADVMSCLSSSSNRI</sequence>